<dbReference type="PANTHER" id="PTHR42048">
    <property type="entry name" value="ARS-BINDING PROTEIN 2"/>
    <property type="match status" value="1"/>
</dbReference>
<dbReference type="GO" id="GO:0003688">
    <property type="term" value="F:DNA replication origin binding"/>
    <property type="evidence" value="ECO:0007669"/>
    <property type="project" value="TreeGrafter"/>
</dbReference>
<evidence type="ECO:0000313" key="2">
    <source>
        <dbReference type="EMBL" id="OQN98290.1"/>
    </source>
</evidence>
<dbReference type="Proteomes" id="UP000192596">
    <property type="component" value="Unassembled WGS sequence"/>
</dbReference>
<dbReference type="EMBL" id="NAJO01000047">
    <property type="protein sequence ID" value="OQN98290.1"/>
    <property type="molecule type" value="Genomic_DNA"/>
</dbReference>
<protein>
    <recommendedName>
        <fullName evidence="4">ARS-binding protein 2</fullName>
    </recommendedName>
</protein>
<feature type="compositionally biased region" description="Low complexity" evidence="1">
    <location>
        <begin position="331"/>
        <end position="349"/>
    </location>
</feature>
<feature type="region of interest" description="Disordered" evidence="1">
    <location>
        <begin position="276"/>
        <end position="405"/>
    </location>
</feature>
<dbReference type="InterPro" id="IPR018562">
    <property type="entry name" value="ARS-binding_2"/>
</dbReference>
<feature type="region of interest" description="Disordered" evidence="1">
    <location>
        <begin position="174"/>
        <end position="238"/>
    </location>
</feature>
<dbReference type="PANTHER" id="PTHR42048:SF1">
    <property type="entry name" value="ARS-BINDING PROTEIN 2"/>
    <property type="match status" value="1"/>
</dbReference>
<comment type="caution">
    <text evidence="2">The sequence shown here is derived from an EMBL/GenBank/DDBJ whole genome shotgun (WGS) entry which is preliminary data.</text>
</comment>
<evidence type="ECO:0000256" key="1">
    <source>
        <dbReference type="SAM" id="MobiDB-lite"/>
    </source>
</evidence>
<proteinExistence type="predicted"/>
<dbReference type="AlphaFoldDB" id="A0A1V8SH43"/>
<dbReference type="Pfam" id="PF09441">
    <property type="entry name" value="Abp2"/>
    <property type="match status" value="1"/>
</dbReference>
<sequence>MSTTYYDQSMELQTNHFFQPRDRSLPSQDVIEDNLETTYVHFILYCNPQFPLDVDTSQLTTNFNTPPKSDGKDFSTFRLWQLVKQLDAKEIASWNQLAQDLGVEPPDTAKGQSVQKIAQYTVRCKRWMRAMHIDAFFEYLLGKQHAYFLEIPHPDHPYPAGGRDQVPTEEDLAVRALDPSFRPKRGRRRNSDVERDEENEARAKQARASGVDPASAYPRSAMPMSAHPGAHQNDPWTAMSSHLQPFHHWPSAQLASSHSAITPSVPQHLRWQAPNSAITPATPHPKTAHPGGGATNAHLDPAFANEPHSAITPSTAKRKRKHGPAVSSAWPSSTPTGGRPRGRPPASRPLATEPSPFSAFPASRLGASSMSPSADAIAATPEDVDMPPPPLQQPQSAGGSRGHRLSLQVPQHTGGPVRLATPPPPVVTVNGGEVAASESEGRGVSFTPESMASLPAPTAMMSYSNQPSEAAPFTREALHRVLTTDLLLAQLAGRASRLTSTEAKSLAEVILSRLLTTPPSRSSTRVANTLTTAASWLGLGDQLNVPPGAASGSRKKLTTTRFRMSADGYEEIISPSSTLPPPQPSDAASIREVFDLTWTATLGACTATFALSDLSFPSPAPSRIATADAAEADIHNLVLSTALTAASRLPLTRLSGLHNEAFDLDGLASRGARLSYERRGVAAGTRSGGEAWEEAGRGADGEIDWRGRCRALEFGTMLAKGEMERYRERVLEGVLDLLT</sequence>
<keyword evidence="3" id="KW-1185">Reference proteome</keyword>
<dbReference type="InParanoid" id="A0A1V8SH43"/>
<gene>
    <name evidence="2" type="ORF">B0A48_15569</name>
</gene>
<name>A0A1V8SH43_9PEZI</name>
<accession>A0A1V8SH43</accession>
<reference evidence="3" key="1">
    <citation type="submission" date="2017-03" db="EMBL/GenBank/DDBJ databases">
        <title>Genomes of endolithic fungi from Antarctica.</title>
        <authorList>
            <person name="Coleine C."/>
            <person name="Masonjones S."/>
            <person name="Stajich J.E."/>
        </authorList>
    </citation>
    <scope>NUCLEOTIDE SEQUENCE [LARGE SCALE GENOMIC DNA]</scope>
    <source>
        <strain evidence="3">CCFEE 5527</strain>
    </source>
</reference>
<dbReference type="STRING" id="1507870.A0A1V8SH43"/>
<feature type="compositionally biased region" description="Low complexity" evidence="1">
    <location>
        <begin position="279"/>
        <end position="289"/>
    </location>
</feature>
<dbReference type="OrthoDB" id="2104370at2759"/>
<evidence type="ECO:0000313" key="3">
    <source>
        <dbReference type="Proteomes" id="UP000192596"/>
    </source>
</evidence>
<organism evidence="2 3">
    <name type="scientific">Cryoendolithus antarcticus</name>
    <dbReference type="NCBI Taxonomy" id="1507870"/>
    <lineage>
        <taxon>Eukaryota</taxon>
        <taxon>Fungi</taxon>
        <taxon>Dikarya</taxon>
        <taxon>Ascomycota</taxon>
        <taxon>Pezizomycotina</taxon>
        <taxon>Dothideomycetes</taxon>
        <taxon>Dothideomycetidae</taxon>
        <taxon>Cladosporiales</taxon>
        <taxon>Cladosporiaceae</taxon>
        <taxon>Cryoendolithus</taxon>
    </lineage>
</organism>
<evidence type="ECO:0008006" key="4">
    <source>
        <dbReference type="Google" id="ProtNLM"/>
    </source>
</evidence>